<protein>
    <submittedName>
        <fullName evidence="2">Uncharacterized protein</fullName>
    </submittedName>
</protein>
<reference evidence="2" key="1">
    <citation type="submission" date="2021-04" db="EMBL/GenBank/DDBJ databases">
        <title>novel species isolated from subtropical streams in China.</title>
        <authorList>
            <person name="Lu H."/>
        </authorList>
    </citation>
    <scope>NUCLEOTIDE SEQUENCE</scope>
    <source>
        <strain evidence="2">FT137W</strain>
    </source>
</reference>
<dbReference type="EMBL" id="JAGSPJ010000001">
    <property type="protein sequence ID" value="MBR7799328.1"/>
    <property type="molecule type" value="Genomic_DNA"/>
</dbReference>
<dbReference type="RefSeq" id="WP_212674420.1">
    <property type="nucleotide sequence ID" value="NZ_JAGSPJ010000001.1"/>
</dbReference>
<comment type="caution">
    <text evidence="2">The sequence shown here is derived from an EMBL/GenBank/DDBJ whole genome shotgun (WGS) entry which is preliminary data.</text>
</comment>
<accession>A0A941E5W2</accession>
<sequence length="209" mass="22962">MNTKLLVKGLVCLLGISTYLSAHALERTLVANHVMITVEKITMNGNVVYSPCRQSNECGWSWGRGEYSYQNYLDLGSKMIGFIDAQGGYRDRFTKNTFIVRTSETARATRGAISATEARKRAADSATLLMWEQKLSSEKKRFYACAAVNRGLINLAGPKTILLRSYGAIIWSGLEHDDGTGRAFFNGAGGESPLDKSFVCTGLEQALNE</sequence>
<organism evidence="2 3">
    <name type="scientific">Undibacterium fentianense</name>
    <dbReference type="NCBI Taxonomy" id="2828728"/>
    <lineage>
        <taxon>Bacteria</taxon>
        <taxon>Pseudomonadati</taxon>
        <taxon>Pseudomonadota</taxon>
        <taxon>Betaproteobacteria</taxon>
        <taxon>Burkholderiales</taxon>
        <taxon>Oxalobacteraceae</taxon>
        <taxon>Undibacterium</taxon>
    </lineage>
</organism>
<evidence type="ECO:0000256" key="1">
    <source>
        <dbReference type="SAM" id="SignalP"/>
    </source>
</evidence>
<gene>
    <name evidence="2" type="ORF">KDM90_04885</name>
</gene>
<dbReference type="AlphaFoldDB" id="A0A941E5W2"/>
<dbReference type="Proteomes" id="UP000678545">
    <property type="component" value="Unassembled WGS sequence"/>
</dbReference>
<keyword evidence="1" id="KW-0732">Signal</keyword>
<feature type="signal peptide" evidence="1">
    <location>
        <begin position="1"/>
        <end position="24"/>
    </location>
</feature>
<keyword evidence="3" id="KW-1185">Reference proteome</keyword>
<proteinExistence type="predicted"/>
<feature type="chain" id="PRO_5037291224" evidence="1">
    <location>
        <begin position="25"/>
        <end position="209"/>
    </location>
</feature>
<evidence type="ECO:0000313" key="2">
    <source>
        <dbReference type="EMBL" id="MBR7799328.1"/>
    </source>
</evidence>
<evidence type="ECO:0000313" key="3">
    <source>
        <dbReference type="Proteomes" id="UP000678545"/>
    </source>
</evidence>
<name>A0A941E5W2_9BURK</name>